<feature type="region of interest" description="Disordered" evidence="1">
    <location>
        <begin position="15"/>
        <end position="37"/>
    </location>
</feature>
<dbReference type="EMBL" id="KB467831">
    <property type="protein sequence ID" value="PCH33719.1"/>
    <property type="molecule type" value="Genomic_DNA"/>
</dbReference>
<gene>
    <name evidence="2" type="ORF">WOLCODRAFT_135279</name>
</gene>
<evidence type="ECO:0000313" key="3">
    <source>
        <dbReference type="Proteomes" id="UP000218811"/>
    </source>
</evidence>
<feature type="region of interest" description="Disordered" evidence="1">
    <location>
        <begin position="169"/>
        <end position="198"/>
    </location>
</feature>
<organism evidence="2 3">
    <name type="scientific">Wolfiporia cocos (strain MD-104)</name>
    <name type="common">Brown rot fungus</name>
    <dbReference type="NCBI Taxonomy" id="742152"/>
    <lineage>
        <taxon>Eukaryota</taxon>
        <taxon>Fungi</taxon>
        <taxon>Dikarya</taxon>
        <taxon>Basidiomycota</taxon>
        <taxon>Agaricomycotina</taxon>
        <taxon>Agaricomycetes</taxon>
        <taxon>Polyporales</taxon>
        <taxon>Phaeolaceae</taxon>
        <taxon>Wolfiporia</taxon>
    </lineage>
</organism>
<accession>A0A2H3J4P6</accession>
<dbReference type="STRING" id="742152.A0A2H3J4P6"/>
<feature type="compositionally biased region" description="Polar residues" evidence="1">
    <location>
        <begin position="16"/>
        <end position="32"/>
    </location>
</feature>
<proteinExistence type="predicted"/>
<feature type="compositionally biased region" description="Basic residues" evidence="1">
    <location>
        <begin position="173"/>
        <end position="193"/>
    </location>
</feature>
<reference evidence="2 3" key="1">
    <citation type="journal article" date="2012" name="Science">
        <title>The Paleozoic origin of enzymatic lignin decomposition reconstructed from 31 fungal genomes.</title>
        <authorList>
            <person name="Floudas D."/>
            <person name="Binder M."/>
            <person name="Riley R."/>
            <person name="Barry K."/>
            <person name="Blanchette R.A."/>
            <person name="Henrissat B."/>
            <person name="Martinez A.T."/>
            <person name="Otillar R."/>
            <person name="Spatafora J.W."/>
            <person name="Yadav J.S."/>
            <person name="Aerts A."/>
            <person name="Benoit I."/>
            <person name="Boyd A."/>
            <person name="Carlson A."/>
            <person name="Copeland A."/>
            <person name="Coutinho P.M."/>
            <person name="de Vries R.P."/>
            <person name="Ferreira P."/>
            <person name="Findley K."/>
            <person name="Foster B."/>
            <person name="Gaskell J."/>
            <person name="Glotzer D."/>
            <person name="Gorecki P."/>
            <person name="Heitman J."/>
            <person name="Hesse C."/>
            <person name="Hori C."/>
            <person name="Igarashi K."/>
            <person name="Jurgens J.A."/>
            <person name="Kallen N."/>
            <person name="Kersten P."/>
            <person name="Kohler A."/>
            <person name="Kuees U."/>
            <person name="Kumar T.K.A."/>
            <person name="Kuo A."/>
            <person name="LaButti K."/>
            <person name="Larrondo L.F."/>
            <person name="Lindquist E."/>
            <person name="Ling A."/>
            <person name="Lombard V."/>
            <person name="Lucas S."/>
            <person name="Lundell T."/>
            <person name="Martin R."/>
            <person name="McLaughlin D.J."/>
            <person name="Morgenstern I."/>
            <person name="Morin E."/>
            <person name="Murat C."/>
            <person name="Nagy L.G."/>
            <person name="Nolan M."/>
            <person name="Ohm R.A."/>
            <person name="Patyshakuliyeva A."/>
            <person name="Rokas A."/>
            <person name="Ruiz-Duenas F.J."/>
            <person name="Sabat G."/>
            <person name="Salamov A."/>
            <person name="Samejima M."/>
            <person name="Schmutz J."/>
            <person name="Slot J.C."/>
            <person name="St John F."/>
            <person name="Stenlid J."/>
            <person name="Sun H."/>
            <person name="Sun S."/>
            <person name="Syed K."/>
            <person name="Tsang A."/>
            <person name="Wiebenga A."/>
            <person name="Young D."/>
            <person name="Pisabarro A."/>
            <person name="Eastwood D.C."/>
            <person name="Martin F."/>
            <person name="Cullen D."/>
            <person name="Grigoriev I.V."/>
            <person name="Hibbett D.S."/>
        </authorList>
    </citation>
    <scope>NUCLEOTIDE SEQUENCE [LARGE SCALE GENOMIC DNA]</scope>
    <source>
        <strain evidence="2 3">MD-104</strain>
    </source>
</reference>
<evidence type="ECO:0000256" key="1">
    <source>
        <dbReference type="SAM" id="MobiDB-lite"/>
    </source>
</evidence>
<dbReference type="Proteomes" id="UP000218811">
    <property type="component" value="Unassembled WGS sequence"/>
</dbReference>
<evidence type="ECO:0000313" key="2">
    <source>
        <dbReference type="EMBL" id="PCH33719.1"/>
    </source>
</evidence>
<dbReference type="OrthoDB" id="3227562at2759"/>
<dbReference type="OMA" id="ELACYKC"/>
<protein>
    <submittedName>
        <fullName evidence="2">Uncharacterized protein</fullName>
    </submittedName>
</protein>
<name>A0A2H3J4P6_WOLCO</name>
<dbReference type="AlphaFoldDB" id="A0A2H3J4P6"/>
<keyword evidence="3" id="KW-1185">Reference proteome</keyword>
<sequence>MSEMHDQPMDIEMAQVPTTGPQPEQPQAQHTPAFSKAGGPKELDLLALAASTPQVRDPLRDILVKVHIRRPERDSWTYLGRAIVSQEGDEDGQVSHVVVRSATSHKILVSFGEDAAVQAEKRGNFVVVGCVESHRVVSWSFNAQNNSETLRLLATIDLVCHSHKSSLTESSGAHRRRIARMIKDDRKRRHRRRRDQDAMVAAFARTGLSSDPAMGTPETNAL</sequence>